<dbReference type="PANTHER" id="PTHR12444:SF9">
    <property type="entry name" value="AGAP013133-PA"/>
    <property type="match status" value="1"/>
</dbReference>
<reference evidence="1 2" key="1">
    <citation type="submission" date="2024-05" db="EMBL/GenBank/DDBJ databases">
        <title>Culex pipiens pipiens assembly and annotation.</title>
        <authorList>
            <person name="Alout H."/>
            <person name="Durand T."/>
        </authorList>
    </citation>
    <scope>NUCLEOTIDE SEQUENCE [LARGE SCALE GENOMIC DNA]</scope>
    <source>
        <strain evidence="1">HA-2024</strain>
        <tissue evidence="1">Whole body</tissue>
    </source>
</reference>
<name>A0ABD1CHX3_CULPP</name>
<organism evidence="1 2">
    <name type="scientific">Culex pipiens pipiens</name>
    <name type="common">Northern house mosquito</name>
    <dbReference type="NCBI Taxonomy" id="38569"/>
    <lineage>
        <taxon>Eukaryota</taxon>
        <taxon>Metazoa</taxon>
        <taxon>Ecdysozoa</taxon>
        <taxon>Arthropoda</taxon>
        <taxon>Hexapoda</taxon>
        <taxon>Insecta</taxon>
        <taxon>Pterygota</taxon>
        <taxon>Neoptera</taxon>
        <taxon>Endopterygota</taxon>
        <taxon>Diptera</taxon>
        <taxon>Nematocera</taxon>
        <taxon>Culicoidea</taxon>
        <taxon>Culicidae</taxon>
        <taxon>Culicinae</taxon>
        <taxon>Culicini</taxon>
        <taxon>Culex</taxon>
        <taxon>Culex</taxon>
    </lineage>
</organism>
<proteinExistence type="predicted"/>
<sequence>MILECSLILVQTAKQYFQDLIHLLIPEMQDLVIDTILSFLQRENLWKVEFICVEILMMVLECKSPASLLLRKMVDYVEKLLERNDIMQARHTVIVLQNIIQPEHWSTIDYWNMSKLLRFYHSSAIIGETKNQIYELRRGFEICLRNMIKVLATRELMCLLTVMLPLTFDTKLTDEDMLEFGTTVEYAAATLTLGPTPTSEETYMLEYLMHYIRSESHSKSMLACRIFAKLLDRGSNFREFSTPKIFHEDTYYDIDINQYSSARRQIFENQRREFESSVTTAIDLHGSRRINLEIVYNVLCMVLVEVPSGFTACSTTCLLLGVQRRLLDATDENLDPRHTNRIHATIISVMTLINWIHRGPSLTEYINTILNLRFDHAPHLNPPLKEIYHYADHHITWNEQILFFDALELRYGLWKCFRIHEPKTATPKKVYSRLAMVDADSKRRRRKTLYYKIGLGGRLVVR</sequence>
<dbReference type="AlphaFoldDB" id="A0ABD1CHX3"/>
<comment type="caution">
    <text evidence="1">The sequence shown here is derived from an EMBL/GenBank/DDBJ whole genome shotgun (WGS) entry which is preliminary data.</text>
</comment>
<dbReference type="Proteomes" id="UP001562425">
    <property type="component" value="Unassembled WGS sequence"/>
</dbReference>
<evidence type="ECO:0000313" key="1">
    <source>
        <dbReference type="EMBL" id="KAL1375996.1"/>
    </source>
</evidence>
<gene>
    <name evidence="1" type="ORF">pipiens_017150</name>
</gene>
<evidence type="ECO:0000313" key="2">
    <source>
        <dbReference type="Proteomes" id="UP001562425"/>
    </source>
</evidence>
<keyword evidence="2" id="KW-1185">Reference proteome</keyword>
<dbReference type="EMBL" id="JBEHCU010012013">
    <property type="protein sequence ID" value="KAL1375996.1"/>
    <property type="molecule type" value="Genomic_DNA"/>
</dbReference>
<protein>
    <submittedName>
        <fullName evidence="1">Uncharacterized protein</fullName>
    </submittedName>
</protein>
<dbReference type="PANTHER" id="PTHR12444">
    <property type="entry name" value="PROTEIN EFR3 HOMOLOG CMP44E"/>
    <property type="match status" value="1"/>
</dbReference>
<accession>A0ABD1CHX3</accession>
<dbReference type="InterPro" id="IPR051851">
    <property type="entry name" value="EFR3_Homologs"/>
</dbReference>